<dbReference type="RefSeq" id="WP_012558222.1">
    <property type="nucleotide sequence ID" value="NC_011369.1"/>
</dbReference>
<name>A0ABF7QNH2_RHILW</name>
<dbReference type="EMBL" id="CP001191">
    <property type="protein sequence ID" value="ACI55698.1"/>
    <property type="molecule type" value="Genomic_DNA"/>
</dbReference>
<gene>
    <name evidence="1" type="ordered locus">Rleg2_2424</name>
</gene>
<accession>A0ABF7QNH2</accession>
<evidence type="ECO:0008006" key="3">
    <source>
        <dbReference type="Google" id="ProtNLM"/>
    </source>
</evidence>
<protein>
    <recommendedName>
        <fullName evidence="3">Head-tail adaptor protein</fullName>
    </recommendedName>
</protein>
<dbReference type="Proteomes" id="UP000008330">
    <property type="component" value="Chromosome"/>
</dbReference>
<proteinExistence type="predicted"/>
<organism evidence="1 2">
    <name type="scientific">Rhizobium leguminosarum bv. trifolii (strain WSM2304)</name>
    <dbReference type="NCBI Taxonomy" id="395492"/>
    <lineage>
        <taxon>Bacteria</taxon>
        <taxon>Pseudomonadati</taxon>
        <taxon>Pseudomonadota</taxon>
        <taxon>Alphaproteobacteria</taxon>
        <taxon>Hyphomicrobiales</taxon>
        <taxon>Rhizobiaceae</taxon>
        <taxon>Rhizobium/Agrobacterium group</taxon>
        <taxon>Rhizobium</taxon>
    </lineage>
</organism>
<dbReference type="AlphaFoldDB" id="A0ABF7QNH2"/>
<sequence length="124" mass="13348">MTNARYARLQATAQRLIAKYGQAGVIRRITPPDPVTGGDGTPVDYPCTLVPITYDQRYIDGTNIRSSDRQLYISSAGLSIKPTVGDQALTADGTAYHIVAADPNNYDGVTNVVFIVKGETSLNE</sequence>
<evidence type="ECO:0000313" key="2">
    <source>
        <dbReference type="Proteomes" id="UP000008330"/>
    </source>
</evidence>
<keyword evidence="2" id="KW-1185">Reference proteome</keyword>
<dbReference type="KEGG" id="rlt:Rleg2_2424"/>
<evidence type="ECO:0000313" key="1">
    <source>
        <dbReference type="EMBL" id="ACI55698.1"/>
    </source>
</evidence>
<reference evidence="1 2" key="1">
    <citation type="journal article" date="2010" name="Stand. Genomic Sci.">
        <title>Complete genome sequence of Rhizobium leguminosarum bv trifolii strain WSM2304, an effective microsymbiont of the South American clover Trifolium polymorphum.</title>
        <authorList>
            <person name="Reeve W."/>
            <person name="O'Hara G."/>
            <person name="Chain P."/>
            <person name="Ardley J."/>
            <person name="Brau L."/>
            <person name="Nandesena K."/>
            <person name="Tiwari R."/>
            <person name="Malfatti S."/>
            <person name="Kiss H."/>
            <person name="Lapidus A."/>
            <person name="Copeland A."/>
            <person name="Nolan M."/>
            <person name="Land M."/>
            <person name="Ivanova N."/>
            <person name="Mavromatis K."/>
            <person name="Markowitz V."/>
            <person name="Kyrpides N."/>
            <person name="Melino V."/>
            <person name="Denton M."/>
            <person name="Yates R."/>
            <person name="Howieson J."/>
        </authorList>
    </citation>
    <scope>NUCLEOTIDE SEQUENCE [LARGE SCALE GENOMIC DNA]</scope>
    <source>
        <strain evidence="1 2">WSM2304</strain>
    </source>
</reference>